<feature type="domain" description="Mediator complex subunit 15 KIX" evidence="3">
    <location>
        <begin position="4"/>
        <end position="86"/>
    </location>
</feature>
<name>A0AA35Z363_LACSI</name>
<evidence type="ECO:0000259" key="3">
    <source>
        <dbReference type="Pfam" id="PF16987"/>
    </source>
</evidence>
<evidence type="ECO:0000256" key="2">
    <source>
        <dbReference type="ARBA" id="ARBA00023242"/>
    </source>
</evidence>
<dbReference type="GO" id="GO:0003713">
    <property type="term" value="F:transcription coactivator activity"/>
    <property type="evidence" value="ECO:0007669"/>
    <property type="project" value="InterPro"/>
</dbReference>
<dbReference type="InterPro" id="IPR036529">
    <property type="entry name" value="KIX_dom_sf"/>
</dbReference>
<dbReference type="EMBL" id="OX465081">
    <property type="protein sequence ID" value="CAI9284778.1"/>
    <property type="molecule type" value="Genomic_DNA"/>
</dbReference>
<dbReference type="Pfam" id="PF16987">
    <property type="entry name" value="KIX_2"/>
    <property type="match status" value="1"/>
</dbReference>
<evidence type="ECO:0000313" key="5">
    <source>
        <dbReference type="Proteomes" id="UP001177003"/>
    </source>
</evidence>
<evidence type="ECO:0000313" key="4">
    <source>
        <dbReference type="EMBL" id="CAI9284778.1"/>
    </source>
</evidence>
<dbReference type="PANTHER" id="PTHR33137">
    <property type="entry name" value="MEDIATOR OF RNA POLYMERASE II TRANSCRIPTION SUBUNIT 15A-RELATED"/>
    <property type="match status" value="1"/>
</dbReference>
<dbReference type="InterPro" id="IPR036546">
    <property type="entry name" value="MED15_KIX"/>
</dbReference>
<sequence>MESGDWRSQLTDISRNRIVNKITDILKRYIPISGPEAEAEGLQELRKIALKFEQKIYTSPTTANQNDYLRKIALKMKVMETISQNPMPDAMHSNPGANSVNPSDPGMDHNFGVVADRAQCPNLYKRDPHFEIVGSMTRARTKRMKDALNAGAKI</sequence>
<evidence type="ECO:0000256" key="1">
    <source>
        <dbReference type="ARBA" id="ARBA00004123"/>
    </source>
</evidence>
<dbReference type="Proteomes" id="UP001177003">
    <property type="component" value="Chromosome 5"/>
</dbReference>
<keyword evidence="5" id="KW-1185">Reference proteome</keyword>
<dbReference type="GO" id="GO:0005634">
    <property type="term" value="C:nucleus"/>
    <property type="evidence" value="ECO:0007669"/>
    <property type="project" value="UniProtKB-SubCell"/>
</dbReference>
<gene>
    <name evidence="4" type="ORF">LSALG_LOCUS24285</name>
</gene>
<comment type="subcellular location">
    <subcellularLocation>
        <location evidence="1">Nucleus</location>
    </subcellularLocation>
</comment>
<dbReference type="PANTHER" id="PTHR33137:SF4">
    <property type="entry name" value="MEDIATOR OF RNA POLYMERASE II TRANSCRIPTION SUBUNIT 15A-RELATED"/>
    <property type="match status" value="1"/>
</dbReference>
<dbReference type="Gene3D" id="1.10.246.20">
    <property type="entry name" value="Coactivator CBP, KIX domain"/>
    <property type="match status" value="1"/>
</dbReference>
<proteinExistence type="predicted"/>
<dbReference type="GO" id="GO:0031490">
    <property type="term" value="F:chromatin DNA binding"/>
    <property type="evidence" value="ECO:0007669"/>
    <property type="project" value="InterPro"/>
</dbReference>
<dbReference type="InterPro" id="IPR044661">
    <property type="entry name" value="MED15a/b/c-like"/>
</dbReference>
<reference evidence="4" key="1">
    <citation type="submission" date="2023-04" db="EMBL/GenBank/DDBJ databases">
        <authorList>
            <person name="Vijverberg K."/>
            <person name="Xiong W."/>
            <person name="Schranz E."/>
        </authorList>
    </citation>
    <scope>NUCLEOTIDE SEQUENCE</scope>
</reference>
<organism evidence="4 5">
    <name type="scientific">Lactuca saligna</name>
    <name type="common">Willowleaf lettuce</name>
    <dbReference type="NCBI Taxonomy" id="75948"/>
    <lineage>
        <taxon>Eukaryota</taxon>
        <taxon>Viridiplantae</taxon>
        <taxon>Streptophyta</taxon>
        <taxon>Embryophyta</taxon>
        <taxon>Tracheophyta</taxon>
        <taxon>Spermatophyta</taxon>
        <taxon>Magnoliopsida</taxon>
        <taxon>eudicotyledons</taxon>
        <taxon>Gunneridae</taxon>
        <taxon>Pentapetalae</taxon>
        <taxon>asterids</taxon>
        <taxon>campanulids</taxon>
        <taxon>Asterales</taxon>
        <taxon>Asteraceae</taxon>
        <taxon>Cichorioideae</taxon>
        <taxon>Cichorieae</taxon>
        <taxon>Lactucinae</taxon>
        <taxon>Lactuca</taxon>
    </lineage>
</organism>
<accession>A0AA35Z363</accession>
<keyword evidence="2" id="KW-0539">Nucleus</keyword>
<dbReference type="AlphaFoldDB" id="A0AA35Z363"/>
<protein>
    <recommendedName>
        <fullName evidence="3">Mediator complex subunit 15 KIX domain-containing protein</fullName>
    </recommendedName>
</protein>
<dbReference type="FunFam" id="1.10.246.20:FF:000003">
    <property type="entry name" value="Mediator of RNA polymerase II transcription subunit 15a"/>
    <property type="match status" value="1"/>
</dbReference>